<reference evidence="5" key="1">
    <citation type="submission" date="2023-07" db="EMBL/GenBank/DDBJ databases">
        <title>A chromosome-level genome assembly of Lolium multiflorum.</title>
        <authorList>
            <person name="Chen Y."/>
            <person name="Copetti D."/>
            <person name="Kolliker R."/>
            <person name="Studer B."/>
        </authorList>
    </citation>
    <scope>NUCLEOTIDE SEQUENCE</scope>
    <source>
        <strain evidence="5">02402/16</strain>
        <tissue evidence="5">Leaf</tissue>
    </source>
</reference>
<keyword evidence="2" id="KW-0175">Coiled coil</keyword>
<feature type="coiled-coil region" evidence="2">
    <location>
        <begin position="404"/>
        <end position="431"/>
    </location>
</feature>
<keyword evidence="1" id="KW-0862">Zinc</keyword>
<dbReference type="InterPro" id="IPR001878">
    <property type="entry name" value="Znf_CCHC"/>
</dbReference>
<feature type="region of interest" description="Disordered" evidence="3">
    <location>
        <begin position="272"/>
        <end position="306"/>
    </location>
</feature>
<proteinExistence type="predicted"/>
<comment type="caution">
    <text evidence="5">The sequence shown here is derived from an EMBL/GenBank/DDBJ whole genome shotgun (WGS) entry which is preliminary data.</text>
</comment>
<evidence type="ECO:0000313" key="6">
    <source>
        <dbReference type="Proteomes" id="UP001231189"/>
    </source>
</evidence>
<keyword evidence="1" id="KW-0479">Metal-binding</keyword>
<dbReference type="InterPro" id="IPR021109">
    <property type="entry name" value="Peptidase_aspartic_dom_sf"/>
</dbReference>
<evidence type="ECO:0000256" key="1">
    <source>
        <dbReference type="PROSITE-ProRule" id="PRU00047"/>
    </source>
</evidence>
<accession>A0AAD8SY00</accession>
<keyword evidence="6" id="KW-1185">Reference proteome</keyword>
<dbReference type="Proteomes" id="UP001231189">
    <property type="component" value="Unassembled WGS sequence"/>
</dbReference>
<dbReference type="AlphaFoldDB" id="A0AAD8SY00"/>
<dbReference type="PANTHER" id="PTHR33067">
    <property type="entry name" value="RNA-DIRECTED DNA POLYMERASE-RELATED"/>
    <property type="match status" value="1"/>
</dbReference>
<dbReference type="CDD" id="cd00303">
    <property type="entry name" value="retropepsin_like"/>
    <property type="match status" value="1"/>
</dbReference>
<protein>
    <recommendedName>
        <fullName evidence="4">CCHC-type domain-containing protein</fullName>
    </recommendedName>
</protein>
<dbReference type="PROSITE" id="PS50158">
    <property type="entry name" value="ZF_CCHC"/>
    <property type="match status" value="1"/>
</dbReference>
<dbReference type="GO" id="GO:0003676">
    <property type="term" value="F:nucleic acid binding"/>
    <property type="evidence" value="ECO:0007669"/>
    <property type="project" value="InterPro"/>
</dbReference>
<sequence length="1110" mass="124564">MDGFKPYNPDKLTRREAVDSQLNDTALHMIQTSVGTKELSRVRNFTTAKEAWDGLAASCIGSDSMRRNKYNSLRNKAEGFMRLPDEDHEDMYGRLITVADAFRNVGATHINDSWIKDKYIDCMMPFEPIDVKTLVGRECYSSLTSQQAVHEMQALKVLEQNSHDSRNRAIGMSKGNNLALTVNSVEEVNPQEQYRASWSMSYPEDLELHYNDHMAFHAKSFWVDPSKAKEDNIKRNNSSGSTSLGPRTRSCYNCGDKRHFIAQCPYEHRETHGGRLIPKDKSKDSKGKDSKAPNKKFYNKSKKGKRPPRIVLVTREEYSSDEVKVLVMMKKKKAQRKWPPLSLPTFPLHLSLNPPMRILISRMHIASWQGDTKKHVSSLMVRIAQLNDTLEKKCQIEREDSLEIHALKNALEESQETIASLEERLETLEGPQDKINKLTKARDLARAKTKVLKKEKAQFGVDHEKLVKDLDELDKAHKALKSEYTLLSKSNEQLQIRLASYDVPSSSTSSCDHANVIEENARLKDELAKASSPQSKLSLDDLLSKQRSNNGKEGLGYNAKAKNANKKKAKPAQEKKIVINNGEAPKGKTINDDAAGGTFMSITLGAATKLLDDMMINYSEWHTERAPQGKKVNSVEETSSLSDKIDVIMSMLVNGRSNVDPNNVPLASLVAQEENVDVNFIKNNNFNNNAYRNNSGNNYRPYPSANGNGYGNSYGNSYNNNRSVPSGLEAMLKEFISTQTAFNKSVEEKLDKIDTIASRVDRLASDVNLLKLKVMPNNDIDNKITTTANAIQVRINENIRLMAELRARWDREENEKLAKENNVAKVWTITTTSNANSPHVAAPPTINGKIIGVGNVSTPSAKRTKLPEIAKTAETACDKTAEIFSNLGNNDPIAVAHNDLDFDDCHISEVIKFLQKLAKSPNASAINLAFTKHITNALIKAREEKLKLETSIPRKLEDGWEPIIKMKFNDFECNALCDLGASISVMPKKIYDMLDLPPLKNCYLDVNLADNVKKKPLGRIDNVHITVNNNLVPVDFVVLDIECNASCPIVLGRPFLRTVGAVIDMREGNIKYQFPLKKGMEHFPRKRMKLPFDSIIRTSYDVDASTLDVT</sequence>
<dbReference type="SUPFAM" id="SSF50630">
    <property type="entry name" value="Acid proteases"/>
    <property type="match status" value="1"/>
</dbReference>
<dbReference type="EMBL" id="JAUUTY010000003">
    <property type="protein sequence ID" value="KAK1665942.1"/>
    <property type="molecule type" value="Genomic_DNA"/>
</dbReference>
<dbReference type="PANTHER" id="PTHR33067:SF31">
    <property type="entry name" value="RNA-DIRECTED DNA POLYMERASE"/>
    <property type="match status" value="1"/>
</dbReference>
<evidence type="ECO:0000256" key="3">
    <source>
        <dbReference type="SAM" id="MobiDB-lite"/>
    </source>
</evidence>
<feature type="domain" description="CCHC-type" evidence="4">
    <location>
        <begin position="251"/>
        <end position="265"/>
    </location>
</feature>
<feature type="compositionally biased region" description="Basic residues" evidence="3">
    <location>
        <begin position="293"/>
        <end position="306"/>
    </location>
</feature>
<organism evidence="5 6">
    <name type="scientific">Lolium multiflorum</name>
    <name type="common">Italian ryegrass</name>
    <name type="synonym">Lolium perenne subsp. multiflorum</name>
    <dbReference type="NCBI Taxonomy" id="4521"/>
    <lineage>
        <taxon>Eukaryota</taxon>
        <taxon>Viridiplantae</taxon>
        <taxon>Streptophyta</taxon>
        <taxon>Embryophyta</taxon>
        <taxon>Tracheophyta</taxon>
        <taxon>Spermatophyta</taxon>
        <taxon>Magnoliopsida</taxon>
        <taxon>Liliopsida</taxon>
        <taxon>Poales</taxon>
        <taxon>Poaceae</taxon>
        <taxon>BOP clade</taxon>
        <taxon>Pooideae</taxon>
        <taxon>Poodae</taxon>
        <taxon>Poeae</taxon>
        <taxon>Poeae Chloroplast Group 2 (Poeae type)</taxon>
        <taxon>Loliodinae</taxon>
        <taxon>Loliinae</taxon>
        <taxon>Lolium</taxon>
    </lineage>
</organism>
<dbReference type="GO" id="GO:0008270">
    <property type="term" value="F:zinc ion binding"/>
    <property type="evidence" value="ECO:0007669"/>
    <property type="project" value="UniProtKB-KW"/>
</dbReference>
<gene>
    <name evidence="5" type="ORF">QYE76_054101</name>
</gene>
<evidence type="ECO:0000313" key="5">
    <source>
        <dbReference type="EMBL" id="KAK1665942.1"/>
    </source>
</evidence>
<evidence type="ECO:0000256" key="2">
    <source>
        <dbReference type="SAM" id="Coils"/>
    </source>
</evidence>
<name>A0AAD8SY00_LOLMU</name>
<keyword evidence="1" id="KW-0863">Zinc-finger</keyword>
<feature type="compositionally biased region" description="Basic and acidic residues" evidence="3">
    <location>
        <begin position="272"/>
        <end position="292"/>
    </location>
</feature>
<dbReference type="Gene3D" id="2.40.70.10">
    <property type="entry name" value="Acid Proteases"/>
    <property type="match status" value="1"/>
</dbReference>
<evidence type="ECO:0000259" key="4">
    <source>
        <dbReference type="PROSITE" id="PS50158"/>
    </source>
</evidence>